<protein>
    <recommendedName>
        <fullName evidence="3">Haloacid dehalogenase-like hydrolase domain-containing protein At4g39970</fullName>
    </recommendedName>
</protein>
<dbReference type="AlphaFoldDB" id="A0AAV8QXJ6"/>
<evidence type="ECO:0000313" key="2">
    <source>
        <dbReference type="Proteomes" id="UP001222027"/>
    </source>
</evidence>
<dbReference type="Gene3D" id="3.40.50.1000">
    <property type="entry name" value="HAD superfamily/HAD-like"/>
    <property type="match status" value="1"/>
</dbReference>
<evidence type="ECO:0008006" key="3">
    <source>
        <dbReference type="Google" id="ProtNLM"/>
    </source>
</evidence>
<sequence>MASASLLIPSPSPLSRRLLASPHRLALSPLRLPQSPRLRSPRPLAVAASFSSSPSPLQALIFDCDGVILESEHLHRQAYNEAFEHFAVRCPPSSSQPLYWGSEFYDELQNRIGGGKPKMRWYFGENGWPSSSIFETPPASDSDREKLVDVLQDWKTERYKEIIRSGSVEPRPGVLQLMDDAKGAGIKVAVCSAATKSSVILSLENLLGLKRFQGLDCFLAGDDVKAKKPDPSIYITALKKLGLQARNCLVIEDSVIGLQATTGAGMSCIITYTSSTANQDFSDAIATYPDLSNVRLEDLKSLLQNALVASS</sequence>
<dbReference type="SFLD" id="SFLDG01129">
    <property type="entry name" value="C1.5:_HAD__Beta-PGM__Phosphata"/>
    <property type="match status" value="1"/>
</dbReference>
<dbReference type="PANTHER" id="PTHR42896:SF4">
    <property type="entry name" value="OS08G0485900 PROTEIN"/>
    <property type="match status" value="1"/>
</dbReference>
<proteinExistence type="predicted"/>
<dbReference type="SFLD" id="SFLDS00003">
    <property type="entry name" value="Haloacid_Dehalogenase"/>
    <property type="match status" value="1"/>
</dbReference>
<dbReference type="Proteomes" id="UP001222027">
    <property type="component" value="Unassembled WGS sequence"/>
</dbReference>
<dbReference type="NCBIfam" id="TIGR01509">
    <property type="entry name" value="HAD-SF-IA-v3"/>
    <property type="match status" value="1"/>
</dbReference>
<dbReference type="GO" id="GO:0016787">
    <property type="term" value="F:hydrolase activity"/>
    <property type="evidence" value="ECO:0007669"/>
    <property type="project" value="InterPro"/>
</dbReference>
<dbReference type="Pfam" id="PF00702">
    <property type="entry name" value="Hydrolase"/>
    <property type="match status" value="1"/>
</dbReference>
<comment type="caution">
    <text evidence="1">The sequence shown here is derived from an EMBL/GenBank/DDBJ whole genome shotgun (WGS) entry which is preliminary data.</text>
</comment>
<dbReference type="InterPro" id="IPR044999">
    <property type="entry name" value="CbbY-like"/>
</dbReference>
<dbReference type="Gene3D" id="1.10.150.240">
    <property type="entry name" value="Putative phosphatase, domain 2"/>
    <property type="match status" value="1"/>
</dbReference>
<dbReference type="InterPro" id="IPR023198">
    <property type="entry name" value="PGP-like_dom2"/>
</dbReference>
<dbReference type="InterPro" id="IPR036412">
    <property type="entry name" value="HAD-like_sf"/>
</dbReference>
<accession>A0AAV8QXJ6</accession>
<dbReference type="EMBL" id="JAQQAF010000006">
    <property type="protein sequence ID" value="KAJ8479953.1"/>
    <property type="molecule type" value="Genomic_DNA"/>
</dbReference>
<dbReference type="InterPro" id="IPR023214">
    <property type="entry name" value="HAD_sf"/>
</dbReference>
<reference evidence="1 2" key="1">
    <citation type="submission" date="2022-12" db="EMBL/GenBank/DDBJ databases">
        <title>Chromosome-scale assembly of the Ensete ventricosum genome.</title>
        <authorList>
            <person name="Dussert Y."/>
            <person name="Stocks J."/>
            <person name="Wendawek A."/>
            <person name="Woldeyes F."/>
            <person name="Nichols R.A."/>
            <person name="Borrell J.S."/>
        </authorList>
    </citation>
    <scope>NUCLEOTIDE SEQUENCE [LARGE SCALE GENOMIC DNA]</scope>
    <source>
        <strain evidence="2">cv. Maze</strain>
        <tissue evidence="1">Seeds</tissue>
    </source>
</reference>
<gene>
    <name evidence="1" type="ORF">OPV22_023680</name>
</gene>
<keyword evidence="2" id="KW-1185">Reference proteome</keyword>
<dbReference type="CDD" id="cd07528">
    <property type="entry name" value="HAD_CbbY-like"/>
    <property type="match status" value="1"/>
</dbReference>
<dbReference type="InterPro" id="IPR006439">
    <property type="entry name" value="HAD-SF_hydro_IA"/>
</dbReference>
<evidence type="ECO:0000313" key="1">
    <source>
        <dbReference type="EMBL" id="KAJ8479953.1"/>
    </source>
</evidence>
<organism evidence="1 2">
    <name type="scientific">Ensete ventricosum</name>
    <name type="common">Abyssinian banana</name>
    <name type="synonym">Musa ensete</name>
    <dbReference type="NCBI Taxonomy" id="4639"/>
    <lineage>
        <taxon>Eukaryota</taxon>
        <taxon>Viridiplantae</taxon>
        <taxon>Streptophyta</taxon>
        <taxon>Embryophyta</taxon>
        <taxon>Tracheophyta</taxon>
        <taxon>Spermatophyta</taxon>
        <taxon>Magnoliopsida</taxon>
        <taxon>Liliopsida</taxon>
        <taxon>Zingiberales</taxon>
        <taxon>Musaceae</taxon>
        <taxon>Ensete</taxon>
    </lineage>
</organism>
<dbReference type="SUPFAM" id="SSF56784">
    <property type="entry name" value="HAD-like"/>
    <property type="match status" value="1"/>
</dbReference>
<dbReference type="PANTHER" id="PTHR42896">
    <property type="entry name" value="XYLULOSE-1,5-BISPHOSPHATE (XUBP) PHOSPHATASE"/>
    <property type="match status" value="1"/>
</dbReference>
<name>A0AAV8QXJ6_ENSVE</name>